<protein>
    <recommendedName>
        <fullName evidence="1">Stage 0 sporulation protein A homolog</fullName>
    </recommendedName>
</protein>
<dbReference type="Gene3D" id="1.10.10.10">
    <property type="entry name" value="Winged helix-like DNA-binding domain superfamily/Winged helix DNA-binding domain"/>
    <property type="match status" value="1"/>
</dbReference>
<dbReference type="InterPro" id="IPR001789">
    <property type="entry name" value="Sig_transdc_resp-reg_receiver"/>
</dbReference>
<sequence length="232" mass="25956">MRVLIVEDNRRLAESIRDILKHRYDCDICGDGDTGCCLLAEGSYDAAVLDLMLPGMDGITLLKAVRRKGCSVPVVILTAKSEIEDRVLGLESGADYYLTKPFDMQELLAVMKTIIRRRGAILPDCLEFGNLSLNQGDYTLRGPEKSIQLGKKEYDIMRILMINRDMVVSKETLLSKVWGNDGEAVENNVEIYISFLRKKLEFLKVDVSILTIRKLGYRMVEGNGGGERGCGK</sequence>
<keyword evidence="2 8" id="KW-0597">Phosphoprotein</keyword>
<dbReference type="AlphaFoldDB" id="A0A7X2NKL8"/>
<accession>A0A7X2NKL8</accession>
<dbReference type="GO" id="GO:0006355">
    <property type="term" value="P:regulation of DNA-templated transcription"/>
    <property type="evidence" value="ECO:0007669"/>
    <property type="project" value="InterPro"/>
</dbReference>
<evidence type="ECO:0000313" key="12">
    <source>
        <dbReference type="EMBL" id="MSS36411.1"/>
    </source>
</evidence>
<proteinExistence type="predicted"/>
<dbReference type="Gene3D" id="3.40.50.2300">
    <property type="match status" value="1"/>
</dbReference>
<evidence type="ECO:0000256" key="9">
    <source>
        <dbReference type="PROSITE-ProRule" id="PRU01091"/>
    </source>
</evidence>
<evidence type="ECO:0000256" key="2">
    <source>
        <dbReference type="ARBA" id="ARBA00022553"/>
    </source>
</evidence>
<dbReference type="PROSITE" id="PS50110">
    <property type="entry name" value="RESPONSE_REGULATORY"/>
    <property type="match status" value="1"/>
</dbReference>
<evidence type="ECO:0000256" key="4">
    <source>
        <dbReference type="ARBA" id="ARBA00023015"/>
    </source>
</evidence>
<organism evidence="12 13">
    <name type="scientific">Clostridium porci</name>
    <dbReference type="NCBI Taxonomy" id="2605778"/>
    <lineage>
        <taxon>Bacteria</taxon>
        <taxon>Bacillati</taxon>
        <taxon>Bacillota</taxon>
        <taxon>Clostridia</taxon>
        <taxon>Eubacteriales</taxon>
        <taxon>Clostridiaceae</taxon>
        <taxon>Clostridium</taxon>
    </lineage>
</organism>
<feature type="domain" description="OmpR/PhoB-type" evidence="11">
    <location>
        <begin position="123"/>
        <end position="221"/>
    </location>
</feature>
<dbReference type="SMART" id="SM00448">
    <property type="entry name" value="REC"/>
    <property type="match status" value="1"/>
</dbReference>
<evidence type="ECO:0000256" key="3">
    <source>
        <dbReference type="ARBA" id="ARBA00023012"/>
    </source>
</evidence>
<gene>
    <name evidence="12" type="ORF">FYJ39_07480</name>
</gene>
<evidence type="ECO:0000256" key="6">
    <source>
        <dbReference type="ARBA" id="ARBA00023163"/>
    </source>
</evidence>
<evidence type="ECO:0000256" key="5">
    <source>
        <dbReference type="ARBA" id="ARBA00023125"/>
    </source>
</evidence>
<reference evidence="12 13" key="1">
    <citation type="submission" date="2019-08" db="EMBL/GenBank/DDBJ databases">
        <title>In-depth cultivation of the pig gut microbiome towards novel bacterial diversity and tailored functional studies.</title>
        <authorList>
            <person name="Wylensek D."/>
            <person name="Hitch T.C.A."/>
            <person name="Clavel T."/>
        </authorList>
    </citation>
    <scope>NUCLEOTIDE SEQUENCE [LARGE SCALE GENOMIC DNA]</scope>
    <source>
        <strain evidence="12 13">WCA-389-WT-23D1</strain>
    </source>
</reference>
<comment type="caution">
    <text evidence="12">The sequence shown here is derived from an EMBL/GenBank/DDBJ whole genome shotgun (WGS) entry which is preliminary data.</text>
</comment>
<dbReference type="Pfam" id="PF00486">
    <property type="entry name" value="Trans_reg_C"/>
    <property type="match status" value="1"/>
</dbReference>
<keyword evidence="13" id="KW-1185">Reference proteome</keyword>
<evidence type="ECO:0000259" key="11">
    <source>
        <dbReference type="PROSITE" id="PS51755"/>
    </source>
</evidence>
<dbReference type="InterPro" id="IPR001867">
    <property type="entry name" value="OmpR/PhoB-type_DNA-bd"/>
</dbReference>
<keyword evidence="5 9" id="KW-0238">DNA-binding</keyword>
<comment type="function">
    <text evidence="7">May play the central regulatory role in sporulation. It may be an element of the effector pathway responsible for the activation of sporulation genes in response to nutritional stress. Spo0A may act in concert with spo0H (a sigma factor) to control the expression of some genes that are critical to the sporulation process.</text>
</comment>
<dbReference type="InterPro" id="IPR011006">
    <property type="entry name" value="CheY-like_superfamily"/>
</dbReference>
<dbReference type="InterPro" id="IPR036388">
    <property type="entry name" value="WH-like_DNA-bd_sf"/>
</dbReference>
<evidence type="ECO:0000259" key="10">
    <source>
        <dbReference type="PROSITE" id="PS50110"/>
    </source>
</evidence>
<evidence type="ECO:0000256" key="1">
    <source>
        <dbReference type="ARBA" id="ARBA00018672"/>
    </source>
</evidence>
<dbReference type="PANTHER" id="PTHR48111:SF22">
    <property type="entry name" value="REGULATOR OF RPOS"/>
    <property type="match status" value="1"/>
</dbReference>
<feature type="modified residue" description="4-aspartylphosphate" evidence="8">
    <location>
        <position position="50"/>
    </location>
</feature>
<keyword evidence="3" id="KW-0902">Two-component regulatory system</keyword>
<dbReference type="GO" id="GO:0005829">
    <property type="term" value="C:cytosol"/>
    <property type="evidence" value="ECO:0007669"/>
    <property type="project" value="TreeGrafter"/>
</dbReference>
<dbReference type="CDD" id="cd00383">
    <property type="entry name" value="trans_reg_C"/>
    <property type="match status" value="1"/>
</dbReference>
<keyword evidence="4" id="KW-0805">Transcription regulation</keyword>
<evidence type="ECO:0000256" key="8">
    <source>
        <dbReference type="PROSITE-ProRule" id="PRU00169"/>
    </source>
</evidence>
<dbReference type="Pfam" id="PF00072">
    <property type="entry name" value="Response_reg"/>
    <property type="match status" value="1"/>
</dbReference>
<feature type="domain" description="Response regulatory" evidence="10">
    <location>
        <begin position="2"/>
        <end position="115"/>
    </location>
</feature>
<dbReference type="Proteomes" id="UP000429958">
    <property type="component" value="Unassembled WGS sequence"/>
</dbReference>
<dbReference type="Gene3D" id="6.10.250.690">
    <property type="match status" value="1"/>
</dbReference>
<dbReference type="GO" id="GO:0000976">
    <property type="term" value="F:transcription cis-regulatory region binding"/>
    <property type="evidence" value="ECO:0007669"/>
    <property type="project" value="TreeGrafter"/>
</dbReference>
<evidence type="ECO:0000256" key="7">
    <source>
        <dbReference type="ARBA" id="ARBA00024867"/>
    </source>
</evidence>
<dbReference type="PROSITE" id="PS51755">
    <property type="entry name" value="OMPR_PHOB"/>
    <property type="match status" value="1"/>
</dbReference>
<dbReference type="PANTHER" id="PTHR48111">
    <property type="entry name" value="REGULATOR OF RPOS"/>
    <property type="match status" value="1"/>
</dbReference>
<feature type="DNA-binding region" description="OmpR/PhoB-type" evidence="9">
    <location>
        <begin position="123"/>
        <end position="221"/>
    </location>
</feature>
<dbReference type="GO" id="GO:0032993">
    <property type="term" value="C:protein-DNA complex"/>
    <property type="evidence" value="ECO:0007669"/>
    <property type="project" value="TreeGrafter"/>
</dbReference>
<keyword evidence="6" id="KW-0804">Transcription</keyword>
<dbReference type="SMART" id="SM00862">
    <property type="entry name" value="Trans_reg_C"/>
    <property type="match status" value="1"/>
</dbReference>
<dbReference type="EMBL" id="VUMD01000005">
    <property type="protein sequence ID" value="MSS36411.1"/>
    <property type="molecule type" value="Genomic_DNA"/>
</dbReference>
<dbReference type="InterPro" id="IPR039420">
    <property type="entry name" value="WalR-like"/>
</dbReference>
<dbReference type="GO" id="GO:0000156">
    <property type="term" value="F:phosphorelay response regulator activity"/>
    <property type="evidence" value="ECO:0007669"/>
    <property type="project" value="TreeGrafter"/>
</dbReference>
<name>A0A7X2NKL8_9CLOT</name>
<evidence type="ECO:0000313" key="13">
    <source>
        <dbReference type="Proteomes" id="UP000429958"/>
    </source>
</evidence>
<dbReference type="SUPFAM" id="SSF52172">
    <property type="entry name" value="CheY-like"/>
    <property type="match status" value="1"/>
</dbReference>